<dbReference type="EMBL" id="JH660645">
    <property type="protein sequence ID" value="EIM26419.1"/>
    <property type="molecule type" value="Genomic_DNA"/>
</dbReference>
<keyword evidence="2" id="KW-0238">DNA-binding</keyword>
<proteinExistence type="predicted"/>
<dbReference type="InterPro" id="IPR050707">
    <property type="entry name" value="HTH_MetabolicPath_Reg"/>
</dbReference>
<keyword evidence="3" id="KW-0804">Transcription</keyword>
<dbReference type="Pfam" id="PF09339">
    <property type="entry name" value="HTH_IclR"/>
    <property type="match status" value="1"/>
</dbReference>
<organism evidence="6 7">
    <name type="scientific">Microvirga lotononidis</name>
    <dbReference type="NCBI Taxonomy" id="864069"/>
    <lineage>
        <taxon>Bacteria</taxon>
        <taxon>Pseudomonadati</taxon>
        <taxon>Pseudomonadota</taxon>
        <taxon>Alphaproteobacteria</taxon>
        <taxon>Hyphomicrobiales</taxon>
        <taxon>Methylobacteriaceae</taxon>
        <taxon>Microvirga</taxon>
    </lineage>
</organism>
<evidence type="ECO:0000313" key="7">
    <source>
        <dbReference type="Proteomes" id="UP000003947"/>
    </source>
</evidence>
<dbReference type="SMART" id="SM00346">
    <property type="entry name" value="HTH_ICLR"/>
    <property type="match status" value="1"/>
</dbReference>
<reference evidence="6 7" key="1">
    <citation type="submission" date="2012-02" db="EMBL/GenBank/DDBJ databases">
        <title>Improved High-Quality Draft sequence of Microvirga sp. WSM3557.</title>
        <authorList>
            <consortium name="US DOE Joint Genome Institute"/>
            <person name="Lucas S."/>
            <person name="Han J."/>
            <person name="Lapidus A."/>
            <person name="Cheng J.-F."/>
            <person name="Goodwin L."/>
            <person name="Pitluck S."/>
            <person name="Peters L."/>
            <person name="Zhang X."/>
            <person name="Detter J.C."/>
            <person name="Han C."/>
            <person name="Tapia R."/>
            <person name="Land M."/>
            <person name="Hauser L."/>
            <person name="Kyrpides N."/>
            <person name="Ivanova N."/>
            <person name="Pagani I."/>
            <person name="Brau L."/>
            <person name="Yates R."/>
            <person name="O'Hara G."/>
            <person name="Rui T."/>
            <person name="Howieson J."/>
            <person name="Reeve W."/>
            <person name="Woyke T."/>
        </authorList>
    </citation>
    <scope>NUCLEOTIDE SEQUENCE [LARGE SCALE GENOMIC DNA]</scope>
    <source>
        <strain evidence="6 7">WSM3557</strain>
    </source>
</reference>
<evidence type="ECO:0000256" key="3">
    <source>
        <dbReference type="ARBA" id="ARBA00023163"/>
    </source>
</evidence>
<dbReference type="GO" id="GO:0003677">
    <property type="term" value="F:DNA binding"/>
    <property type="evidence" value="ECO:0007669"/>
    <property type="project" value="UniProtKB-KW"/>
</dbReference>
<dbReference type="HOGENOM" id="CLU_062618_4_1_5"/>
<name>I4YR27_9HYPH</name>
<dbReference type="eggNOG" id="COG1414">
    <property type="taxonomic scope" value="Bacteria"/>
</dbReference>
<dbReference type="PROSITE" id="PS51078">
    <property type="entry name" value="ICLR_ED"/>
    <property type="match status" value="1"/>
</dbReference>
<dbReference type="OrthoDB" id="9790046at2"/>
<dbReference type="Proteomes" id="UP000003947">
    <property type="component" value="Unassembled WGS sequence"/>
</dbReference>
<dbReference type="PATRIC" id="fig|864069.3.peg.3208"/>
<evidence type="ECO:0000256" key="2">
    <source>
        <dbReference type="ARBA" id="ARBA00023125"/>
    </source>
</evidence>
<evidence type="ECO:0000256" key="1">
    <source>
        <dbReference type="ARBA" id="ARBA00023015"/>
    </source>
</evidence>
<feature type="domain" description="HTH iclR-type" evidence="4">
    <location>
        <begin position="6"/>
        <end position="67"/>
    </location>
</feature>
<dbReference type="STRING" id="864069.MicloDRAFT_00029680"/>
<dbReference type="InterPro" id="IPR036388">
    <property type="entry name" value="WH-like_DNA-bd_sf"/>
</dbReference>
<dbReference type="PANTHER" id="PTHR30136:SF35">
    <property type="entry name" value="HTH-TYPE TRANSCRIPTIONAL REGULATOR RV1719"/>
    <property type="match status" value="1"/>
</dbReference>
<dbReference type="GO" id="GO:0045892">
    <property type="term" value="P:negative regulation of DNA-templated transcription"/>
    <property type="evidence" value="ECO:0007669"/>
    <property type="project" value="TreeGrafter"/>
</dbReference>
<evidence type="ECO:0000259" key="4">
    <source>
        <dbReference type="PROSITE" id="PS51077"/>
    </source>
</evidence>
<dbReference type="GO" id="GO:0003700">
    <property type="term" value="F:DNA-binding transcription factor activity"/>
    <property type="evidence" value="ECO:0007669"/>
    <property type="project" value="TreeGrafter"/>
</dbReference>
<dbReference type="InterPro" id="IPR036390">
    <property type="entry name" value="WH_DNA-bd_sf"/>
</dbReference>
<dbReference type="SUPFAM" id="SSF46785">
    <property type="entry name" value="Winged helix' DNA-binding domain"/>
    <property type="match status" value="1"/>
</dbReference>
<sequence>MSVRPLSSVLKAFAALDIIASSTEPLRLADVSRMLGEARATTLQRLVTLVEAGWVEQSDDGRYRLTLKVVHHATIAMEQAGIGTRLLGILQETVAESGETASLAVLEGTESVIINRVESRGLLRADLRIGSRLPLSGSATGRVLVAHASPDTISRLERAGIELGDPAMLSEVRERGFAVSGPLGPRTVTAVAAPVFGVRGECIAALSISGPTNGFDMDLSSRIVTQAASKATARIRGANE</sequence>
<evidence type="ECO:0000259" key="5">
    <source>
        <dbReference type="PROSITE" id="PS51078"/>
    </source>
</evidence>
<dbReference type="AlphaFoldDB" id="I4YR27"/>
<evidence type="ECO:0000313" key="6">
    <source>
        <dbReference type="EMBL" id="EIM26419.1"/>
    </source>
</evidence>
<dbReference type="PANTHER" id="PTHR30136">
    <property type="entry name" value="HELIX-TURN-HELIX TRANSCRIPTIONAL REGULATOR, ICLR FAMILY"/>
    <property type="match status" value="1"/>
</dbReference>
<dbReference type="PROSITE" id="PS51077">
    <property type="entry name" value="HTH_ICLR"/>
    <property type="match status" value="1"/>
</dbReference>
<protein>
    <submittedName>
        <fullName evidence="6">Transcriptional regulator</fullName>
    </submittedName>
</protein>
<keyword evidence="1" id="KW-0805">Transcription regulation</keyword>
<feature type="domain" description="IclR-ED" evidence="5">
    <location>
        <begin position="68"/>
        <end position="240"/>
    </location>
</feature>
<dbReference type="Pfam" id="PF01614">
    <property type="entry name" value="IclR_C"/>
    <property type="match status" value="1"/>
</dbReference>
<dbReference type="InterPro" id="IPR005471">
    <property type="entry name" value="Tscrpt_reg_IclR_N"/>
</dbReference>
<dbReference type="SUPFAM" id="SSF55781">
    <property type="entry name" value="GAF domain-like"/>
    <property type="match status" value="1"/>
</dbReference>
<dbReference type="InterPro" id="IPR014757">
    <property type="entry name" value="Tscrpt_reg_IclR_C"/>
</dbReference>
<keyword evidence="7" id="KW-1185">Reference proteome</keyword>
<dbReference type="Gene3D" id="1.10.10.10">
    <property type="entry name" value="Winged helix-like DNA-binding domain superfamily/Winged helix DNA-binding domain"/>
    <property type="match status" value="1"/>
</dbReference>
<dbReference type="Gene3D" id="3.30.450.40">
    <property type="match status" value="1"/>
</dbReference>
<accession>I4YR27</accession>
<gene>
    <name evidence="6" type="ORF">MicloDRAFT_00029680</name>
</gene>
<dbReference type="InterPro" id="IPR029016">
    <property type="entry name" value="GAF-like_dom_sf"/>
</dbReference>